<dbReference type="Pfam" id="PF04884">
    <property type="entry name" value="UVB_sens_prot"/>
    <property type="match status" value="1"/>
</dbReference>
<keyword evidence="9" id="KW-1185">Reference proteome</keyword>
<feature type="domain" description="Root UVB sensitive protein C-terminal" evidence="7">
    <location>
        <begin position="115"/>
        <end position="217"/>
    </location>
</feature>
<sequence>MALGMVFTRATADNASACWTLFVLLTAVHIWANLRAMRCLVLSGLNMPRAELLLRHYLKVGEVLSPRAMASREDMTAPPLRAVALWLRSFLRPHLDLAGFGVSLQHPVRCARITAQRVVELAREAGAEGRSYVIVPAPAACYVAFHRDATAGDRLQAYLQVCLMRHSLAAAGSRSSLTLKAIEAEAAAAAVWCKQQYPEFLQRCAAAGWSTERGLLSQIPATFLDYPLGDGGKRGKAS</sequence>
<proteinExistence type="inferred from homology"/>
<evidence type="ECO:0000259" key="7">
    <source>
        <dbReference type="Pfam" id="PF24160"/>
    </source>
</evidence>
<comment type="caution">
    <text evidence="8">The sequence shown here is derived from an EMBL/GenBank/DDBJ whole genome shotgun (WGS) entry which is preliminary data.</text>
</comment>
<dbReference type="InterPro" id="IPR055412">
    <property type="entry name" value="UVB_sens_C"/>
</dbReference>
<dbReference type="InterPro" id="IPR054549">
    <property type="entry name" value="UVB_sens_RUS_dom"/>
</dbReference>
<gene>
    <name evidence="8" type="ORF">HaLaN_26561</name>
</gene>
<evidence type="ECO:0000256" key="3">
    <source>
        <dbReference type="ARBA" id="ARBA00022692"/>
    </source>
</evidence>
<dbReference type="InterPro" id="IPR006968">
    <property type="entry name" value="RUS_fam"/>
</dbReference>
<feature type="domain" description="Protein root UVB sensitive/RUS" evidence="6">
    <location>
        <begin position="1"/>
        <end position="59"/>
    </location>
</feature>
<comment type="subcellular location">
    <subcellularLocation>
        <location evidence="1">Membrane</location>
    </subcellularLocation>
</comment>
<comment type="similarity">
    <text evidence="2">Belongs to the RUS1 family.</text>
</comment>
<evidence type="ECO:0000256" key="1">
    <source>
        <dbReference type="ARBA" id="ARBA00004370"/>
    </source>
</evidence>
<evidence type="ECO:0000313" key="9">
    <source>
        <dbReference type="Proteomes" id="UP000485058"/>
    </source>
</evidence>
<keyword evidence="3" id="KW-0812">Transmembrane</keyword>
<keyword evidence="4" id="KW-1133">Transmembrane helix</keyword>
<accession>A0A6A0A6J7</accession>
<dbReference type="Pfam" id="PF24160">
    <property type="entry name" value="UVB_sens_C"/>
    <property type="match status" value="1"/>
</dbReference>
<dbReference type="GO" id="GO:0016020">
    <property type="term" value="C:membrane"/>
    <property type="evidence" value="ECO:0007669"/>
    <property type="project" value="UniProtKB-SubCell"/>
</dbReference>
<name>A0A6A0A6J7_HAELA</name>
<keyword evidence="5" id="KW-0472">Membrane</keyword>
<evidence type="ECO:0000313" key="8">
    <source>
        <dbReference type="EMBL" id="GFH28121.1"/>
    </source>
</evidence>
<dbReference type="EMBL" id="BLLF01003753">
    <property type="protein sequence ID" value="GFH28121.1"/>
    <property type="molecule type" value="Genomic_DNA"/>
</dbReference>
<organism evidence="8 9">
    <name type="scientific">Haematococcus lacustris</name>
    <name type="common">Green alga</name>
    <name type="synonym">Haematococcus pluvialis</name>
    <dbReference type="NCBI Taxonomy" id="44745"/>
    <lineage>
        <taxon>Eukaryota</taxon>
        <taxon>Viridiplantae</taxon>
        <taxon>Chlorophyta</taxon>
        <taxon>core chlorophytes</taxon>
        <taxon>Chlorophyceae</taxon>
        <taxon>CS clade</taxon>
        <taxon>Chlamydomonadales</taxon>
        <taxon>Haematococcaceae</taxon>
        <taxon>Haematococcus</taxon>
    </lineage>
</organism>
<protein>
    <submittedName>
        <fullName evidence="8">Uncharacterized protein</fullName>
    </submittedName>
</protein>
<evidence type="ECO:0000259" key="6">
    <source>
        <dbReference type="Pfam" id="PF04884"/>
    </source>
</evidence>
<dbReference type="PANTHER" id="PTHR12770">
    <property type="entry name" value="RUS1 FAMILY PROTEIN C16ORF58"/>
    <property type="match status" value="1"/>
</dbReference>
<dbReference type="AlphaFoldDB" id="A0A6A0A6J7"/>
<dbReference type="PANTHER" id="PTHR12770:SF31">
    <property type="entry name" value="RUS FAMILY MEMBER 1"/>
    <property type="match status" value="1"/>
</dbReference>
<evidence type="ECO:0000256" key="2">
    <source>
        <dbReference type="ARBA" id="ARBA00007558"/>
    </source>
</evidence>
<reference evidence="8 9" key="1">
    <citation type="submission" date="2020-02" db="EMBL/GenBank/DDBJ databases">
        <title>Draft genome sequence of Haematococcus lacustris strain NIES-144.</title>
        <authorList>
            <person name="Morimoto D."/>
            <person name="Nakagawa S."/>
            <person name="Yoshida T."/>
            <person name="Sawayama S."/>
        </authorList>
    </citation>
    <scope>NUCLEOTIDE SEQUENCE [LARGE SCALE GENOMIC DNA]</scope>
    <source>
        <strain evidence="8 9">NIES-144</strain>
    </source>
</reference>
<evidence type="ECO:0000256" key="4">
    <source>
        <dbReference type="ARBA" id="ARBA00022989"/>
    </source>
</evidence>
<dbReference type="Proteomes" id="UP000485058">
    <property type="component" value="Unassembled WGS sequence"/>
</dbReference>
<evidence type="ECO:0000256" key="5">
    <source>
        <dbReference type="ARBA" id="ARBA00023136"/>
    </source>
</evidence>